<dbReference type="PANTHER" id="PTHR42934">
    <property type="entry name" value="GLYCOLATE OXIDASE SUBUNIT GLCD"/>
    <property type="match status" value="1"/>
</dbReference>
<evidence type="ECO:0000313" key="6">
    <source>
        <dbReference type="EMBL" id="RIY05506.1"/>
    </source>
</evidence>
<dbReference type="InterPro" id="IPR016169">
    <property type="entry name" value="FAD-bd_PCMH_sub2"/>
</dbReference>
<dbReference type="Gene3D" id="3.30.70.2740">
    <property type="match status" value="1"/>
</dbReference>
<dbReference type="GO" id="GO:0071949">
    <property type="term" value="F:FAD binding"/>
    <property type="evidence" value="ECO:0007669"/>
    <property type="project" value="InterPro"/>
</dbReference>
<dbReference type="InterPro" id="IPR004113">
    <property type="entry name" value="FAD-bd_oxidored_4_C"/>
</dbReference>
<keyword evidence="3" id="KW-0274">FAD</keyword>
<evidence type="ECO:0000259" key="5">
    <source>
        <dbReference type="PROSITE" id="PS51387"/>
    </source>
</evidence>
<comment type="caution">
    <text evidence="6">The sequence shown here is derived from an EMBL/GenBank/DDBJ whole genome shotgun (WGS) entry which is preliminary data.</text>
</comment>
<dbReference type="Proteomes" id="UP000284250">
    <property type="component" value="Unassembled WGS sequence"/>
</dbReference>
<organism evidence="6 7">
    <name type="scientific">Hymenobacter rubripertinctus</name>
    <dbReference type="NCBI Taxonomy" id="2029981"/>
    <lineage>
        <taxon>Bacteria</taxon>
        <taxon>Pseudomonadati</taxon>
        <taxon>Bacteroidota</taxon>
        <taxon>Cytophagia</taxon>
        <taxon>Cytophagales</taxon>
        <taxon>Hymenobacteraceae</taxon>
        <taxon>Hymenobacter</taxon>
    </lineage>
</organism>
<sequence>MRDSSRSVSFWQQAVDLLSDICGSTHVLTDTDILYTYGQDETLGLHFGFDILVKPGNAEEVSSIVKICNELRIPITPRGGGSGVTGGALPIKGGVVVSLERLNRIIHIDELSSYVIAESGVVTAALCERVEQQGLYFPVQPSSKAYSFIGGNVAENAGSIHSCRYGTTAQYVLNLEVVLPTGAIIWTGANVPKNATGLNLTQLFVGSEGVLGIITKVVYRLIRRPAHEVTLLAGFTTIEDACKAVLAIRQSGFTPAAVEMVGPEALRITAAYLSGPLPLVKQGIEAHLLVGLQEDTENALLHAMETVGGVLEKYAAEPILVGTTTLEKERLWKLRFSIGAALSSGGRTYRDIDISIPLSLLYPYLAKVEEITARYQLAVAYFGHALDGNLHTMVMLDQDLDTEAGANAAQAVNSIYAYAIANGGAISGEHGIGMLQKEFMKNQFSADHLALAKSIKHVLDPNDILNPGKIF</sequence>
<dbReference type="AlphaFoldDB" id="A0A418QJW0"/>
<reference evidence="6 7" key="1">
    <citation type="submission" date="2019-01" db="EMBL/GenBank/DDBJ databases">
        <title>Hymenobacter humicola sp. nov., isolated from soils in Antarctica.</title>
        <authorList>
            <person name="Sedlacek I."/>
            <person name="Holochova P."/>
            <person name="Kralova S."/>
            <person name="Pantucek R."/>
            <person name="Stankova E."/>
            <person name="Vrbovska V."/>
            <person name="Kristofova L."/>
            <person name="Svec P."/>
            <person name="Busse H.-J."/>
        </authorList>
    </citation>
    <scope>NUCLEOTIDE SEQUENCE [LARGE SCALE GENOMIC DNA]</scope>
    <source>
        <strain evidence="6 7">CCM 8852</strain>
    </source>
</reference>
<dbReference type="PANTHER" id="PTHR42934:SF2">
    <property type="entry name" value="GLYCOLATE OXIDASE SUBUNIT GLCD"/>
    <property type="match status" value="1"/>
</dbReference>
<dbReference type="InterPro" id="IPR016166">
    <property type="entry name" value="FAD-bd_PCMH"/>
</dbReference>
<feature type="domain" description="FAD-binding PCMH-type" evidence="5">
    <location>
        <begin position="45"/>
        <end position="224"/>
    </location>
</feature>
<dbReference type="InterPro" id="IPR016167">
    <property type="entry name" value="FAD-bd_PCMH_sub1"/>
</dbReference>
<protein>
    <submittedName>
        <fullName evidence="6">FAD-binding oxidoreductase</fullName>
    </submittedName>
</protein>
<comment type="cofactor">
    <cofactor evidence="1">
        <name>FAD</name>
        <dbReference type="ChEBI" id="CHEBI:57692"/>
    </cofactor>
</comment>
<dbReference type="InterPro" id="IPR016171">
    <property type="entry name" value="Vanillyl_alc_oxidase_C-sub2"/>
</dbReference>
<dbReference type="Gene3D" id="1.10.45.10">
    <property type="entry name" value="Vanillyl-alcohol Oxidase, Chain A, domain 4"/>
    <property type="match status" value="1"/>
</dbReference>
<dbReference type="InterPro" id="IPR051914">
    <property type="entry name" value="FAD-linked_OxidoTrans_Type4"/>
</dbReference>
<keyword evidence="4" id="KW-0560">Oxidoreductase</keyword>
<dbReference type="OrthoDB" id="9767256at2"/>
<dbReference type="PROSITE" id="PS51387">
    <property type="entry name" value="FAD_PCMH"/>
    <property type="match status" value="1"/>
</dbReference>
<dbReference type="SUPFAM" id="SSF56176">
    <property type="entry name" value="FAD-binding/transporter-associated domain-like"/>
    <property type="match status" value="1"/>
</dbReference>
<dbReference type="Pfam" id="PF01565">
    <property type="entry name" value="FAD_binding_4"/>
    <property type="match status" value="1"/>
</dbReference>
<evidence type="ECO:0000256" key="2">
    <source>
        <dbReference type="ARBA" id="ARBA00022630"/>
    </source>
</evidence>
<dbReference type="SUPFAM" id="SSF55103">
    <property type="entry name" value="FAD-linked oxidases, C-terminal domain"/>
    <property type="match status" value="1"/>
</dbReference>
<gene>
    <name evidence="6" type="ORF">D0T11_20350</name>
</gene>
<dbReference type="Gene3D" id="3.30.465.10">
    <property type="match status" value="1"/>
</dbReference>
<dbReference type="FunFam" id="1.10.45.10:FF:000001">
    <property type="entry name" value="D-lactate dehydrogenase mitochondrial"/>
    <property type="match status" value="1"/>
</dbReference>
<evidence type="ECO:0000313" key="7">
    <source>
        <dbReference type="Proteomes" id="UP000284250"/>
    </source>
</evidence>
<keyword evidence="7" id="KW-1185">Reference proteome</keyword>
<dbReference type="Gene3D" id="3.30.70.2190">
    <property type="match status" value="1"/>
</dbReference>
<dbReference type="GO" id="GO:0016491">
    <property type="term" value="F:oxidoreductase activity"/>
    <property type="evidence" value="ECO:0007669"/>
    <property type="project" value="UniProtKB-KW"/>
</dbReference>
<accession>A0A418QJW0</accession>
<evidence type="ECO:0000256" key="4">
    <source>
        <dbReference type="ARBA" id="ARBA00023002"/>
    </source>
</evidence>
<dbReference type="InterPro" id="IPR036318">
    <property type="entry name" value="FAD-bd_PCMH-like_sf"/>
</dbReference>
<evidence type="ECO:0000256" key="3">
    <source>
        <dbReference type="ARBA" id="ARBA00022827"/>
    </source>
</evidence>
<dbReference type="Pfam" id="PF02913">
    <property type="entry name" value="FAD-oxidase_C"/>
    <property type="match status" value="1"/>
</dbReference>
<keyword evidence="2" id="KW-0285">Flavoprotein</keyword>
<dbReference type="InterPro" id="IPR006094">
    <property type="entry name" value="Oxid_FAD_bind_N"/>
</dbReference>
<dbReference type="EMBL" id="QYCN01000054">
    <property type="protein sequence ID" value="RIY05506.1"/>
    <property type="molecule type" value="Genomic_DNA"/>
</dbReference>
<dbReference type="InterPro" id="IPR016164">
    <property type="entry name" value="FAD-linked_Oxase-like_C"/>
</dbReference>
<name>A0A418QJW0_9BACT</name>
<proteinExistence type="predicted"/>
<evidence type="ECO:0000256" key="1">
    <source>
        <dbReference type="ARBA" id="ARBA00001974"/>
    </source>
</evidence>
<dbReference type="Gene3D" id="3.30.43.10">
    <property type="entry name" value="Uridine Diphospho-n-acetylenolpyruvylglucosamine Reductase, domain 2"/>
    <property type="match status" value="1"/>
</dbReference>